<reference evidence="1 2" key="1">
    <citation type="submission" date="2023-08" db="EMBL/GenBank/DDBJ databases">
        <title>A Necator americanus chromosomal reference genome.</title>
        <authorList>
            <person name="Ilik V."/>
            <person name="Petrzelkova K.J."/>
            <person name="Pardy F."/>
            <person name="Fuh T."/>
            <person name="Niatou-Singa F.S."/>
            <person name="Gouil Q."/>
            <person name="Baker L."/>
            <person name="Ritchie M.E."/>
            <person name="Jex A.R."/>
            <person name="Gazzola D."/>
            <person name="Li H."/>
            <person name="Toshio Fujiwara R."/>
            <person name="Zhan B."/>
            <person name="Aroian R.V."/>
            <person name="Pafco B."/>
            <person name="Schwarz E.M."/>
        </authorList>
    </citation>
    <scope>NUCLEOTIDE SEQUENCE [LARGE SCALE GENOMIC DNA]</scope>
    <source>
        <strain evidence="1 2">Aroian</strain>
        <tissue evidence="1">Whole animal</tissue>
    </source>
</reference>
<evidence type="ECO:0000313" key="2">
    <source>
        <dbReference type="Proteomes" id="UP001303046"/>
    </source>
</evidence>
<organism evidence="1 2">
    <name type="scientific">Necator americanus</name>
    <name type="common">Human hookworm</name>
    <dbReference type="NCBI Taxonomy" id="51031"/>
    <lineage>
        <taxon>Eukaryota</taxon>
        <taxon>Metazoa</taxon>
        <taxon>Ecdysozoa</taxon>
        <taxon>Nematoda</taxon>
        <taxon>Chromadorea</taxon>
        <taxon>Rhabditida</taxon>
        <taxon>Rhabditina</taxon>
        <taxon>Rhabditomorpha</taxon>
        <taxon>Strongyloidea</taxon>
        <taxon>Ancylostomatidae</taxon>
        <taxon>Bunostominae</taxon>
        <taxon>Necator</taxon>
    </lineage>
</organism>
<protein>
    <submittedName>
        <fullName evidence="1">Uncharacterized protein</fullName>
    </submittedName>
</protein>
<gene>
    <name evidence="1" type="primary">Necator_chrII.g7587</name>
    <name evidence="1" type="ORF">RB195_019793</name>
</gene>
<name>A0ABR1CHE6_NECAM</name>
<dbReference type="EMBL" id="JAVFWL010000002">
    <property type="protein sequence ID" value="KAK6737311.1"/>
    <property type="molecule type" value="Genomic_DNA"/>
</dbReference>
<sequence length="181" mass="21055">MCWLKSFQKDRQTPTLYLFHPKSERMRIWAIARRFGVTPWTKSLFVSSQTSQCIDSRRSKCMIGLEQYGIINRLRCADETGEKIECMITVLWKVTMNLDGVLHESTERQLVTDKWQNKRVPHFFFPTMDTHVRLEVMKNYVNIKICPPTANNAAAKIIHDLCPSIGWIVDSFTSKTQIAVN</sequence>
<evidence type="ECO:0000313" key="1">
    <source>
        <dbReference type="EMBL" id="KAK6737311.1"/>
    </source>
</evidence>
<keyword evidence="2" id="KW-1185">Reference proteome</keyword>
<accession>A0ABR1CHE6</accession>
<comment type="caution">
    <text evidence="1">The sequence shown here is derived from an EMBL/GenBank/DDBJ whole genome shotgun (WGS) entry which is preliminary data.</text>
</comment>
<proteinExistence type="predicted"/>
<dbReference type="Proteomes" id="UP001303046">
    <property type="component" value="Unassembled WGS sequence"/>
</dbReference>